<feature type="compositionally biased region" description="Basic and acidic residues" evidence="4">
    <location>
        <begin position="165"/>
        <end position="179"/>
    </location>
</feature>
<evidence type="ECO:0000313" key="7">
    <source>
        <dbReference type="Proteomes" id="UP001258017"/>
    </source>
</evidence>
<organism evidence="6 7">
    <name type="scientific">Odynerus spinipes</name>
    <dbReference type="NCBI Taxonomy" id="1348599"/>
    <lineage>
        <taxon>Eukaryota</taxon>
        <taxon>Metazoa</taxon>
        <taxon>Ecdysozoa</taxon>
        <taxon>Arthropoda</taxon>
        <taxon>Hexapoda</taxon>
        <taxon>Insecta</taxon>
        <taxon>Pterygota</taxon>
        <taxon>Neoptera</taxon>
        <taxon>Endopterygota</taxon>
        <taxon>Hymenoptera</taxon>
        <taxon>Apocrita</taxon>
        <taxon>Aculeata</taxon>
        <taxon>Vespoidea</taxon>
        <taxon>Vespidae</taxon>
        <taxon>Eumeninae</taxon>
        <taxon>Odynerus</taxon>
    </lineage>
</organism>
<dbReference type="PANTHER" id="PTHR19303">
    <property type="entry name" value="TRANSPOSON"/>
    <property type="match status" value="1"/>
</dbReference>
<dbReference type="InterPro" id="IPR007889">
    <property type="entry name" value="HTH_Psq"/>
</dbReference>
<keyword evidence="3" id="KW-0539">Nucleus</keyword>
<dbReference type="SMART" id="SM00674">
    <property type="entry name" value="CENPB"/>
    <property type="match status" value="1"/>
</dbReference>
<dbReference type="GO" id="GO:0003677">
    <property type="term" value="F:DNA binding"/>
    <property type="evidence" value="ECO:0007669"/>
    <property type="project" value="UniProtKB-KW"/>
</dbReference>
<accession>A0AAD9RHQ8</accession>
<dbReference type="EMBL" id="JAIFRP010000073">
    <property type="protein sequence ID" value="KAK2579937.1"/>
    <property type="molecule type" value="Genomic_DNA"/>
</dbReference>
<dbReference type="Pfam" id="PF04218">
    <property type="entry name" value="CENP-B_N"/>
    <property type="match status" value="1"/>
</dbReference>
<reference evidence="6" key="1">
    <citation type="submission" date="2021-08" db="EMBL/GenBank/DDBJ databases">
        <authorList>
            <person name="Misof B."/>
            <person name="Oliver O."/>
            <person name="Podsiadlowski L."/>
            <person name="Donath A."/>
            <person name="Peters R."/>
            <person name="Mayer C."/>
            <person name="Rust J."/>
            <person name="Gunkel S."/>
            <person name="Lesny P."/>
            <person name="Martin S."/>
            <person name="Oeyen J.P."/>
            <person name="Petersen M."/>
            <person name="Panagiotis P."/>
            <person name="Wilbrandt J."/>
            <person name="Tanja T."/>
        </authorList>
    </citation>
    <scope>NUCLEOTIDE SEQUENCE</scope>
    <source>
        <strain evidence="6">GBR_01_08_01A</strain>
        <tissue evidence="6">Thorax + abdomen</tissue>
    </source>
</reference>
<dbReference type="Gene3D" id="1.10.10.10">
    <property type="entry name" value="Winged helix-like DNA-binding domain superfamily/Winged helix DNA-binding domain"/>
    <property type="match status" value="1"/>
</dbReference>
<dbReference type="SUPFAM" id="SSF46689">
    <property type="entry name" value="Homeodomain-like"/>
    <property type="match status" value="2"/>
</dbReference>
<proteinExistence type="predicted"/>
<dbReference type="Pfam" id="PF03221">
    <property type="entry name" value="HTH_Tnp_Tc5"/>
    <property type="match status" value="1"/>
</dbReference>
<dbReference type="Proteomes" id="UP001258017">
    <property type="component" value="Unassembled WGS sequence"/>
</dbReference>
<dbReference type="PANTHER" id="PTHR19303:SF73">
    <property type="entry name" value="PROTEIN PDC2"/>
    <property type="match status" value="1"/>
</dbReference>
<evidence type="ECO:0000259" key="5">
    <source>
        <dbReference type="PROSITE" id="PS51253"/>
    </source>
</evidence>
<dbReference type="AlphaFoldDB" id="A0AAD9RHQ8"/>
<dbReference type="InterPro" id="IPR006600">
    <property type="entry name" value="HTH_CenpB_DNA-bd_dom"/>
</dbReference>
<evidence type="ECO:0000256" key="4">
    <source>
        <dbReference type="SAM" id="MobiDB-lite"/>
    </source>
</evidence>
<dbReference type="InterPro" id="IPR036388">
    <property type="entry name" value="WH-like_DNA-bd_sf"/>
</dbReference>
<keyword evidence="7" id="KW-1185">Reference proteome</keyword>
<name>A0AAD9RHQ8_9HYME</name>
<dbReference type="InterPro" id="IPR050863">
    <property type="entry name" value="CenT-Element_Derived"/>
</dbReference>
<evidence type="ECO:0000256" key="2">
    <source>
        <dbReference type="ARBA" id="ARBA00023125"/>
    </source>
</evidence>
<sequence length="248" mass="28188">MFSEKSLKRKRIVLNLSEKCDILKRLKNGESGAALAKEYNVGKSTISGIKLNEDKILQYNANILSASQKKVMSTAENYHLENAIFLWFLQQRAIGTPISGPIICEKALQLHEKMGGNTNFKASNGWLKNFKARHGIRFFLNDKEIIQEVVKHDITSNELEETEEAEKAEVEEAEDVKKAKVEEPEIEENAEVEEMEEAEPIPSNIDALVAIKTVIKWFKAKLKSNTDDLHHLIRLKELVNSEISNKNE</sequence>
<evidence type="ECO:0000256" key="3">
    <source>
        <dbReference type="ARBA" id="ARBA00023242"/>
    </source>
</evidence>
<dbReference type="InterPro" id="IPR009057">
    <property type="entry name" value="Homeodomain-like_sf"/>
</dbReference>
<evidence type="ECO:0000313" key="6">
    <source>
        <dbReference type="EMBL" id="KAK2579937.1"/>
    </source>
</evidence>
<feature type="region of interest" description="Disordered" evidence="4">
    <location>
        <begin position="158"/>
        <end position="179"/>
    </location>
</feature>
<reference evidence="6" key="2">
    <citation type="journal article" date="2023" name="Commun. Biol.">
        <title>Intrasexual cuticular hydrocarbon dimorphism in a wasp sheds light on hydrocarbon biosynthesis genes in Hymenoptera.</title>
        <authorList>
            <person name="Moris V.C."/>
            <person name="Podsiadlowski L."/>
            <person name="Martin S."/>
            <person name="Oeyen J.P."/>
            <person name="Donath A."/>
            <person name="Petersen M."/>
            <person name="Wilbrandt J."/>
            <person name="Misof B."/>
            <person name="Liedtke D."/>
            <person name="Thamm M."/>
            <person name="Scheiner R."/>
            <person name="Schmitt T."/>
            <person name="Niehuis O."/>
        </authorList>
    </citation>
    <scope>NUCLEOTIDE SEQUENCE</scope>
    <source>
        <strain evidence="6">GBR_01_08_01A</strain>
    </source>
</reference>
<feature type="domain" description="HTH CENPB-type" evidence="5">
    <location>
        <begin position="68"/>
        <end position="140"/>
    </location>
</feature>
<dbReference type="GO" id="GO:0005634">
    <property type="term" value="C:nucleus"/>
    <property type="evidence" value="ECO:0007669"/>
    <property type="project" value="UniProtKB-SubCell"/>
</dbReference>
<comment type="caution">
    <text evidence="6">The sequence shown here is derived from an EMBL/GenBank/DDBJ whole genome shotgun (WGS) entry which is preliminary data.</text>
</comment>
<evidence type="ECO:0000256" key="1">
    <source>
        <dbReference type="ARBA" id="ARBA00004123"/>
    </source>
</evidence>
<gene>
    <name evidence="6" type="ORF">KPH14_007617</name>
</gene>
<keyword evidence="2" id="KW-0238">DNA-binding</keyword>
<protein>
    <recommendedName>
        <fullName evidence="5">HTH CENPB-type domain-containing protein</fullName>
    </recommendedName>
</protein>
<dbReference type="Gene3D" id="1.10.10.60">
    <property type="entry name" value="Homeodomain-like"/>
    <property type="match status" value="1"/>
</dbReference>
<comment type="subcellular location">
    <subcellularLocation>
        <location evidence="1">Nucleus</location>
    </subcellularLocation>
</comment>
<dbReference type="PROSITE" id="PS51253">
    <property type="entry name" value="HTH_CENPB"/>
    <property type="match status" value="1"/>
</dbReference>